<evidence type="ECO:0000256" key="4">
    <source>
        <dbReference type="ARBA" id="ARBA00041057"/>
    </source>
</evidence>
<dbReference type="Proteomes" id="UP000321570">
    <property type="component" value="Unassembled WGS sequence"/>
</dbReference>
<accession>A0A564YHA6</accession>
<feature type="binding site" evidence="12">
    <location>
        <position position="324"/>
    </location>
    <ligand>
        <name>Mg(2+)</name>
        <dbReference type="ChEBI" id="CHEBI:18420"/>
        <label>1</label>
    </ligand>
</feature>
<feature type="binding site" evidence="12">
    <location>
        <position position="321"/>
    </location>
    <ligand>
        <name>Mg(2+)</name>
        <dbReference type="ChEBI" id="CHEBI:18420"/>
        <label>1</label>
    </ligand>
</feature>
<feature type="binding site" evidence="12">
    <location>
        <position position="323"/>
    </location>
    <ligand>
        <name>Mg(2+)</name>
        <dbReference type="ChEBI" id="CHEBI:18420"/>
        <label>1</label>
    </ligand>
</feature>
<reference evidence="13 14" key="1">
    <citation type="submission" date="2019-07" db="EMBL/GenBank/DDBJ databases">
        <authorList>
            <person name="Jastrzebski P J."/>
            <person name="Paukszto L."/>
            <person name="Jastrzebski P J."/>
        </authorList>
    </citation>
    <scope>NUCLEOTIDE SEQUENCE [LARGE SCALE GENOMIC DNA]</scope>
    <source>
        <strain evidence="13 14">WMS-il1</strain>
    </source>
</reference>
<evidence type="ECO:0000256" key="11">
    <source>
        <dbReference type="ARBA" id="ARBA00049015"/>
    </source>
</evidence>
<comment type="similarity">
    <text evidence="1">Belongs to the ADP-ribosylglycohydrolase family.</text>
</comment>
<dbReference type="EMBL" id="CABIJS010000222">
    <property type="protein sequence ID" value="VUZ46671.1"/>
    <property type="molecule type" value="Genomic_DNA"/>
</dbReference>
<name>A0A564YHA6_HYMDI</name>
<keyword evidence="12" id="KW-0460">Magnesium</keyword>
<sequence>MRKCIYILRRRLSFSIISEMERFIRGSFYGSVFGDACGAPFELRDEVPLRDVLKFFDKRLSGKDTSILHYTDDSEMALGICESLKRANGFSASDLAKTFSDAFFRAPFYRLYGGSIRSLFEKMGAMNFVNPSSIAAAQFNGSGSYGNGGGMRVTSAAIYGLKLRTDDFNKLICDVTAVTHTHPLALYGALLQAHALRRVITLSAKYGGSFEIDAGILISDLVKDLENADLSAYAFGRPSNFYKNAYQQFLDKISSVQKFINQDRRPSVVEVVSKLGNGEPAVEAIPTALYVFLQCLKPLTEIPYENLMIKCSVYASTLGYDTDTIGCMACAIAGAYLGADKIERTSTDNESTVPVEIIKHVEGLETINEYCDWLIQHNKT</sequence>
<dbReference type="GO" id="GO:0004649">
    <property type="term" value="F:poly(ADP-ribose) glycohydrolase activity"/>
    <property type="evidence" value="ECO:0007669"/>
    <property type="project" value="UniProtKB-EC"/>
</dbReference>
<dbReference type="InterPro" id="IPR005502">
    <property type="entry name" value="Ribosyl_crysJ1"/>
</dbReference>
<evidence type="ECO:0000256" key="2">
    <source>
        <dbReference type="ARBA" id="ARBA00012255"/>
    </source>
</evidence>
<dbReference type="AlphaFoldDB" id="A0A564YHA6"/>
<feature type="binding site" evidence="12">
    <location>
        <position position="72"/>
    </location>
    <ligand>
        <name>Mg(2+)</name>
        <dbReference type="ChEBI" id="CHEBI:18420"/>
        <label>1</label>
    </ligand>
</feature>
<evidence type="ECO:0000256" key="3">
    <source>
        <dbReference type="ARBA" id="ARBA00022801"/>
    </source>
</evidence>
<evidence type="ECO:0000256" key="1">
    <source>
        <dbReference type="ARBA" id="ARBA00010702"/>
    </source>
</evidence>
<dbReference type="InterPro" id="IPR036705">
    <property type="entry name" value="Ribosyl_crysJ1_sf"/>
</dbReference>
<keyword evidence="14" id="KW-1185">Reference proteome</keyword>
<dbReference type="GO" id="GO:0046872">
    <property type="term" value="F:metal ion binding"/>
    <property type="evidence" value="ECO:0007669"/>
    <property type="project" value="UniProtKB-KW"/>
</dbReference>
<dbReference type="SUPFAM" id="SSF101478">
    <property type="entry name" value="ADP-ribosylglycohydrolase"/>
    <property type="match status" value="1"/>
</dbReference>
<comment type="cofactor">
    <cofactor evidence="12">
        <name>Mg(2+)</name>
        <dbReference type="ChEBI" id="CHEBI:18420"/>
    </cofactor>
    <text evidence="12">Binds 2 magnesium ions per subunit.</text>
</comment>
<proteinExistence type="inferred from homology"/>
<evidence type="ECO:0000256" key="10">
    <source>
        <dbReference type="ARBA" id="ARBA00043193"/>
    </source>
</evidence>
<dbReference type="PANTHER" id="PTHR16222:SF24">
    <property type="entry name" value="ADP-RIBOSYLHYDROLASE ARH3"/>
    <property type="match status" value="1"/>
</dbReference>
<evidence type="ECO:0000313" key="13">
    <source>
        <dbReference type="EMBL" id="VUZ46671.1"/>
    </source>
</evidence>
<keyword evidence="12" id="KW-0479">Metal-binding</keyword>
<evidence type="ECO:0000256" key="9">
    <source>
        <dbReference type="ARBA" id="ARBA00043187"/>
    </source>
</evidence>
<dbReference type="PANTHER" id="PTHR16222">
    <property type="entry name" value="ADP-RIBOSYLGLYCOHYDROLASE"/>
    <property type="match status" value="1"/>
</dbReference>
<evidence type="ECO:0000256" key="8">
    <source>
        <dbReference type="ARBA" id="ARBA00042850"/>
    </source>
</evidence>
<gene>
    <name evidence="13" type="ORF">WMSIL1_LOCUS6303</name>
</gene>
<evidence type="ECO:0000313" key="14">
    <source>
        <dbReference type="Proteomes" id="UP000321570"/>
    </source>
</evidence>
<evidence type="ECO:0000256" key="12">
    <source>
        <dbReference type="PIRSR" id="PIRSR605502-1"/>
    </source>
</evidence>
<feature type="binding site" evidence="12">
    <location>
        <position position="73"/>
    </location>
    <ligand>
        <name>Mg(2+)</name>
        <dbReference type="ChEBI" id="CHEBI:18420"/>
        <label>1</label>
    </ligand>
</feature>
<dbReference type="Pfam" id="PF03747">
    <property type="entry name" value="ADP_ribosyl_GH"/>
    <property type="match status" value="1"/>
</dbReference>
<dbReference type="EC" id="3.2.1.143" evidence="2"/>
<dbReference type="Gene3D" id="1.10.4080.10">
    <property type="entry name" value="ADP-ribosylation/Crystallin J1"/>
    <property type="match status" value="1"/>
</dbReference>
<evidence type="ECO:0000256" key="7">
    <source>
        <dbReference type="ARBA" id="ARBA00042722"/>
    </source>
</evidence>
<evidence type="ECO:0000256" key="6">
    <source>
        <dbReference type="ARBA" id="ARBA00042471"/>
    </source>
</evidence>
<dbReference type="InterPro" id="IPR050792">
    <property type="entry name" value="ADP-ribosylglycohydrolase"/>
</dbReference>
<comment type="catalytic activity">
    <reaction evidence="11">
        <text>alpha-NAD(+) + H2O = ADP-D-ribose + nicotinamide + H(+)</text>
        <dbReference type="Rhea" id="RHEA:68792"/>
        <dbReference type="ChEBI" id="CHEBI:15377"/>
        <dbReference type="ChEBI" id="CHEBI:15378"/>
        <dbReference type="ChEBI" id="CHEBI:17154"/>
        <dbReference type="ChEBI" id="CHEBI:57967"/>
        <dbReference type="ChEBI" id="CHEBI:77017"/>
    </reaction>
</comment>
<evidence type="ECO:0000256" key="5">
    <source>
        <dbReference type="ARBA" id="ARBA00042398"/>
    </source>
</evidence>
<feature type="binding site" evidence="12">
    <location>
        <position position="71"/>
    </location>
    <ligand>
        <name>Mg(2+)</name>
        <dbReference type="ChEBI" id="CHEBI:18420"/>
        <label>1</label>
    </ligand>
</feature>
<protein>
    <recommendedName>
        <fullName evidence="4">ADP-ribosylhydrolase ARH3</fullName>
        <ecNumber evidence="2">3.2.1.143</ecNumber>
    </recommendedName>
    <alternativeName>
        <fullName evidence="5">ADP-ribose glycohydrolase ARH3</fullName>
    </alternativeName>
    <alternativeName>
        <fullName evidence="6">ADP-ribosylhydrolase 3</fullName>
    </alternativeName>
    <alternativeName>
        <fullName evidence="9">O-acetyl-ADP-ribose deacetylase ARH3</fullName>
    </alternativeName>
    <alternativeName>
        <fullName evidence="10">Poly(ADP-ribose) glycohydrolase ARH3</fullName>
    </alternativeName>
    <alternativeName>
        <fullName evidence="8">[Protein ADP-ribosylarginine] hydrolase-like protein 2</fullName>
    </alternativeName>
    <alternativeName>
        <fullName evidence="7">[Protein ADP-ribosylserine] hydrolase</fullName>
    </alternativeName>
</protein>
<organism evidence="13 14">
    <name type="scientific">Hymenolepis diminuta</name>
    <name type="common">Rat tapeworm</name>
    <dbReference type="NCBI Taxonomy" id="6216"/>
    <lineage>
        <taxon>Eukaryota</taxon>
        <taxon>Metazoa</taxon>
        <taxon>Spiralia</taxon>
        <taxon>Lophotrochozoa</taxon>
        <taxon>Platyhelminthes</taxon>
        <taxon>Cestoda</taxon>
        <taxon>Eucestoda</taxon>
        <taxon>Cyclophyllidea</taxon>
        <taxon>Hymenolepididae</taxon>
        <taxon>Hymenolepis</taxon>
    </lineage>
</organism>
<keyword evidence="3" id="KW-0378">Hydrolase</keyword>